<dbReference type="InterPro" id="IPR022903">
    <property type="entry name" value="GcvT_bac"/>
</dbReference>
<dbReference type="SUPFAM" id="SSF103025">
    <property type="entry name" value="Folate-binding domain"/>
    <property type="match status" value="1"/>
</dbReference>
<dbReference type="FunFam" id="3.30.70.1400:FF:000001">
    <property type="entry name" value="Aminomethyltransferase"/>
    <property type="match status" value="1"/>
</dbReference>
<reference evidence="9" key="1">
    <citation type="submission" date="2019-08" db="EMBL/GenBank/DDBJ databases">
        <authorList>
            <person name="Kucharzyk K."/>
            <person name="Murdoch R.W."/>
            <person name="Higgins S."/>
            <person name="Loffler F."/>
        </authorList>
    </citation>
    <scope>NUCLEOTIDE SEQUENCE</scope>
</reference>
<evidence type="ECO:0000313" key="9">
    <source>
        <dbReference type="EMBL" id="MPM51089.1"/>
    </source>
</evidence>
<dbReference type="PANTHER" id="PTHR43757">
    <property type="entry name" value="AMINOMETHYLTRANSFERASE"/>
    <property type="match status" value="1"/>
</dbReference>
<evidence type="ECO:0000256" key="3">
    <source>
        <dbReference type="ARBA" id="ARBA00022576"/>
    </source>
</evidence>
<dbReference type="HAMAP" id="MF_00259">
    <property type="entry name" value="GcvT"/>
    <property type="match status" value="1"/>
</dbReference>
<dbReference type="NCBIfam" id="TIGR00528">
    <property type="entry name" value="gcvT"/>
    <property type="match status" value="1"/>
</dbReference>
<dbReference type="Gene3D" id="3.30.70.1400">
    <property type="entry name" value="Aminomethyltransferase beta-barrel domains"/>
    <property type="match status" value="1"/>
</dbReference>
<dbReference type="Gene3D" id="2.40.30.110">
    <property type="entry name" value="Aminomethyltransferase beta-barrel domains"/>
    <property type="match status" value="1"/>
</dbReference>
<dbReference type="FunFam" id="2.40.30.110:FF:000003">
    <property type="entry name" value="Aminomethyltransferase"/>
    <property type="match status" value="1"/>
</dbReference>
<dbReference type="InterPro" id="IPR006223">
    <property type="entry name" value="GcvT"/>
</dbReference>
<accession>A0A645AD28</accession>
<evidence type="ECO:0000256" key="1">
    <source>
        <dbReference type="ARBA" id="ARBA00008609"/>
    </source>
</evidence>
<feature type="domain" description="Aminomethyltransferase C-terminal" evidence="8">
    <location>
        <begin position="285"/>
        <end position="362"/>
    </location>
</feature>
<name>A0A645AD28_9ZZZZ</name>
<feature type="domain" description="GCVT N-terminal" evidence="7">
    <location>
        <begin position="8"/>
        <end position="265"/>
    </location>
</feature>
<dbReference type="InterPro" id="IPR013977">
    <property type="entry name" value="GcvT_C"/>
</dbReference>
<evidence type="ECO:0000259" key="8">
    <source>
        <dbReference type="Pfam" id="PF08669"/>
    </source>
</evidence>
<protein>
    <recommendedName>
        <fullName evidence="2">aminomethyltransferase</fullName>
        <ecNumber evidence="2">2.1.2.10</ecNumber>
    </recommendedName>
    <alternativeName>
        <fullName evidence="5">Glycine cleavage system T protein</fullName>
    </alternativeName>
</protein>
<dbReference type="Pfam" id="PF08669">
    <property type="entry name" value="GCV_T_C"/>
    <property type="match status" value="1"/>
</dbReference>
<dbReference type="Gene3D" id="3.30.1360.120">
    <property type="entry name" value="Probable tRNA modification gtpase trme, domain 1"/>
    <property type="match status" value="1"/>
</dbReference>
<dbReference type="GO" id="GO:0008168">
    <property type="term" value="F:methyltransferase activity"/>
    <property type="evidence" value="ECO:0007669"/>
    <property type="project" value="UniProtKB-KW"/>
</dbReference>
<comment type="catalytic activity">
    <reaction evidence="6">
        <text>N(6)-[(R)-S(8)-aminomethyldihydrolipoyl]-L-lysyl-[protein] + (6S)-5,6,7,8-tetrahydrofolate = N(6)-[(R)-dihydrolipoyl]-L-lysyl-[protein] + (6R)-5,10-methylene-5,6,7,8-tetrahydrofolate + NH4(+)</text>
        <dbReference type="Rhea" id="RHEA:16945"/>
        <dbReference type="Rhea" id="RHEA-COMP:10475"/>
        <dbReference type="Rhea" id="RHEA-COMP:10492"/>
        <dbReference type="ChEBI" id="CHEBI:15636"/>
        <dbReference type="ChEBI" id="CHEBI:28938"/>
        <dbReference type="ChEBI" id="CHEBI:57453"/>
        <dbReference type="ChEBI" id="CHEBI:83100"/>
        <dbReference type="ChEBI" id="CHEBI:83143"/>
        <dbReference type="EC" id="2.1.2.10"/>
    </reaction>
</comment>
<dbReference type="GO" id="GO:0004047">
    <property type="term" value="F:aminomethyltransferase activity"/>
    <property type="evidence" value="ECO:0007669"/>
    <property type="project" value="UniProtKB-EC"/>
</dbReference>
<evidence type="ECO:0000256" key="2">
    <source>
        <dbReference type="ARBA" id="ARBA00012616"/>
    </source>
</evidence>
<dbReference type="GO" id="GO:0005829">
    <property type="term" value="C:cytosol"/>
    <property type="evidence" value="ECO:0007669"/>
    <property type="project" value="TreeGrafter"/>
</dbReference>
<comment type="similarity">
    <text evidence="1">Belongs to the GcvT family.</text>
</comment>
<dbReference type="GO" id="GO:0006546">
    <property type="term" value="P:glycine catabolic process"/>
    <property type="evidence" value="ECO:0007669"/>
    <property type="project" value="InterPro"/>
</dbReference>
<evidence type="ECO:0000256" key="4">
    <source>
        <dbReference type="ARBA" id="ARBA00022679"/>
    </source>
</evidence>
<dbReference type="EMBL" id="VSSQ01013257">
    <property type="protein sequence ID" value="MPM51089.1"/>
    <property type="molecule type" value="Genomic_DNA"/>
</dbReference>
<evidence type="ECO:0000259" key="7">
    <source>
        <dbReference type="Pfam" id="PF01571"/>
    </source>
</evidence>
<dbReference type="SUPFAM" id="SSF101790">
    <property type="entry name" value="Aminomethyltransferase beta-barrel domain"/>
    <property type="match status" value="1"/>
</dbReference>
<evidence type="ECO:0000256" key="6">
    <source>
        <dbReference type="ARBA" id="ARBA00047665"/>
    </source>
</evidence>
<dbReference type="Pfam" id="PF01571">
    <property type="entry name" value="GCV_T"/>
    <property type="match status" value="1"/>
</dbReference>
<sequence length="364" mass="39429">MEGKKTPLFDTHVKYGGKIVEFGGWLLPVQYSGIIEEHKAVRTKAGLFDVSHMGEIWAEGKGAFAFLQNLVTNDLDGMQAGQIRYSPMCYKDGGTVDDLLVYKYDEELYLIVVNAANIEKDWNWMQENVAGFEVILTNQSDETAQLALQGPAAVAVLSKLTDAPVSDIQYYHFLPEVMVAGKKTMVSRTGYTGEDGYEIYCAPQDAAELWEAIMAAGKEEGILPTGLGCRDTLRFESCLPLYGHELSAEISPLMAGLGRFVKLDKEAFNGLEALKAQKAAGLPQKVMGVEVTGRGIARAGYPVKADGKVIGSVTTGSPAPTLGKNMALALIDAAYAEIGREIAVEVRGKEISTVIVAKPFYKRG</sequence>
<dbReference type="InterPro" id="IPR028896">
    <property type="entry name" value="GcvT/YgfZ/DmdA"/>
</dbReference>
<proteinExistence type="inferred from homology"/>
<keyword evidence="3" id="KW-0032">Aminotransferase</keyword>
<gene>
    <name evidence="9" type="primary">gcvT_22</name>
    <name evidence="9" type="ORF">SDC9_97835</name>
</gene>
<dbReference type="InterPro" id="IPR027266">
    <property type="entry name" value="TrmE/GcvT-like"/>
</dbReference>
<dbReference type="AlphaFoldDB" id="A0A645AD28"/>
<dbReference type="InterPro" id="IPR006222">
    <property type="entry name" value="GCVT_N"/>
</dbReference>
<organism evidence="9">
    <name type="scientific">bioreactor metagenome</name>
    <dbReference type="NCBI Taxonomy" id="1076179"/>
    <lineage>
        <taxon>unclassified sequences</taxon>
        <taxon>metagenomes</taxon>
        <taxon>ecological metagenomes</taxon>
    </lineage>
</organism>
<dbReference type="GO" id="GO:0005960">
    <property type="term" value="C:glycine cleavage complex"/>
    <property type="evidence" value="ECO:0007669"/>
    <property type="project" value="InterPro"/>
</dbReference>
<dbReference type="EC" id="2.1.2.10" evidence="2"/>
<keyword evidence="9" id="KW-0489">Methyltransferase</keyword>
<keyword evidence="4 9" id="KW-0808">Transferase</keyword>
<dbReference type="PIRSF" id="PIRSF006487">
    <property type="entry name" value="GcvT"/>
    <property type="match status" value="1"/>
</dbReference>
<comment type="caution">
    <text evidence="9">The sequence shown here is derived from an EMBL/GenBank/DDBJ whole genome shotgun (WGS) entry which is preliminary data.</text>
</comment>
<dbReference type="GO" id="GO:0008483">
    <property type="term" value="F:transaminase activity"/>
    <property type="evidence" value="ECO:0007669"/>
    <property type="project" value="UniProtKB-KW"/>
</dbReference>
<dbReference type="GO" id="GO:0032259">
    <property type="term" value="P:methylation"/>
    <property type="evidence" value="ECO:0007669"/>
    <property type="project" value="UniProtKB-KW"/>
</dbReference>
<dbReference type="PANTHER" id="PTHR43757:SF2">
    <property type="entry name" value="AMINOMETHYLTRANSFERASE, MITOCHONDRIAL"/>
    <property type="match status" value="1"/>
</dbReference>
<evidence type="ECO:0000256" key="5">
    <source>
        <dbReference type="ARBA" id="ARBA00031395"/>
    </source>
</evidence>
<dbReference type="NCBIfam" id="NF001567">
    <property type="entry name" value="PRK00389.1"/>
    <property type="match status" value="1"/>
</dbReference>
<dbReference type="Gene3D" id="4.10.1250.10">
    <property type="entry name" value="Aminomethyltransferase fragment"/>
    <property type="match status" value="1"/>
</dbReference>
<dbReference type="InterPro" id="IPR029043">
    <property type="entry name" value="GcvT/YgfZ_C"/>
</dbReference>